<feature type="non-terminal residue" evidence="1">
    <location>
        <position position="185"/>
    </location>
</feature>
<proteinExistence type="predicted"/>
<dbReference type="PANTHER" id="PTHR40430">
    <property type="entry name" value="T. BRUCEI SPP.-SPECIFIC PROTEIN"/>
    <property type="match status" value="1"/>
</dbReference>
<evidence type="ECO:0000313" key="2">
    <source>
        <dbReference type="Proteomes" id="UP001189429"/>
    </source>
</evidence>
<dbReference type="Proteomes" id="UP001189429">
    <property type="component" value="Unassembled WGS sequence"/>
</dbReference>
<reference evidence="1" key="1">
    <citation type="submission" date="2023-10" db="EMBL/GenBank/DDBJ databases">
        <authorList>
            <person name="Chen Y."/>
            <person name="Shah S."/>
            <person name="Dougan E. K."/>
            <person name="Thang M."/>
            <person name="Chan C."/>
        </authorList>
    </citation>
    <scope>NUCLEOTIDE SEQUENCE [LARGE SCALE GENOMIC DNA]</scope>
</reference>
<keyword evidence="2" id="KW-1185">Reference proteome</keyword>
<accession>A0ABN9QU50</accession>
<sequence length="185" mass="19994">MSALRPWLRTGLDRSLGPWMDSAAGGGSAGLALSSSSFLAGRGRGLNDDSRGSRMTLRDTVQKLNRRVSQDWEGTTVSVAATDQDVLQVAFHLGTVDAEHGVHAYMHVLSKDTAVLGQLGLRKASQSWGVRRDFPSRVPREETDVDSWLLFSFVPKWVATRPADALHVVRPRTGGSPSRTSPAGT</sequence>
<dbReference type="EMBL" id="CAUYUJ010004245">
    <property type="protein sequence ID" value="CAK0808742.1"/>
    <property type="molecule type" value="Genomic_DNA"/>
</dbReference>
<comment type="caution">
    <text evidence="1">The sequence shown here is derived from an EMBL/GenBank/DDBJ whole genome shotgun (WGS) entry which is preliminary data.</text>
</comment>
<evidence type="ECO:0000313" key="1">
    <source>
        <dbReference type="EMBL" id="CAK0808742.1"/>
    </source>
</evidence>
<organism evidence="1 2">
    <name type="scientific">Prorocentrum cordatum</name>
    <dbReference type="NCBI Taxonomy" id="2364126"/>
    <lineage>
        <taxon>Eukaryota</taxon>
        <taxon>Sar</taxon>
        <taxon>Alveolata</taxon>
        <taxon>Dinophyceae</taxon>
        <taxon>Prorocentrales</taxon>
        <taxon>Prorocentraceae</taxon>
        <taxon>Prorocentrum</taxon>
    </lineage>
</organism>
<protein>
    <submittedName>
        <fullName evidence="1">Uncharacterized protein</fullName>
    </submittedName>
</protein>
<name>A0ABN9QU50_9DINO</name>
<gene>
    <name evidence="1" type="ORF">PCOR1329_LOCUS14240</name>
</gene>
<dbReference type="PANTHER" id="PTHR40430:SF1">
    <property type="entry name" value="T. BRUCEI SPP.-SPECIFIC PROTEIN"/>
    <property type="match status" value="1"/>
</dbReference>